<feature type="region of interest" description="Disordered" evidence="1">
    <location>
        <begin position="1"/>
        <end position="60"/>
    </location>
</feature>
<dbReference type="EMBL" id="CP096040">
    <property type="protein sequence ID" value="USQ95327.1"/>
    <property type="molecule type" value="Genomic_DNA"/>
</dbReference>
<evidence type="ECO:0000256" key="1">
    <source>
        <dbReference type="SAM" id="MobiDB-lite"/>
    </source>
</evidence>
<dbReference type="Proteomes" id="UP001057520">
    <property type="component" value="Chromosome"/>
</dbReference>
<evidence type="ECO:0000313" key="2">
    <source>
        <dbReference type="EMBL" id="USQ95327.1"/>
    </source>
</evidence>
<gene>
    <name evidence="2" type="ORF">MZV50_22695</name>
</gene>
<name>A0ABY4ZR92_9CAUL</name>
<evidence type="ECO:0000313" key="3">
    <source>
        <dbReference type="Proteomes" id="UP001057520"/>
    </source>
</evidence>
<organism evidence="2 3">
    <name type="scientific">Caulobacter segnis</name>
    <dbReference type="NCBI Taxonomy" id="88688"/>
    <lineage>
        <taxon>Bacteria</taxon>
        <taxon>Pseudomonadati</taxon>
        <taxon>Pseudomonadota</taxon>
        <taxon>Alphaproteobacteria</taxon>
        <taxon>Caulobacterales</taxon>
        <taxon>Caulobacteraceae</taxon>
        <taxon>Caulobacter</taxon>
    </lineage>
</organism>
<reference evidence="2 3" key="1">
    <citation type="submission" date="2022-04" db="EMBL/GenBank/DDBJ databases">
        <title>Genome sequence of soybean root-associated Caulobacter segnis RL271.</title>
        <authorList>
            <person name="Longley R."/>
            <person name="Bonito G."/>
            <person name="Trigodet F."/>
            <person name="Crosson S."/>
            <person name="Fiebig A."/>
        </authorList>
    </citation>
    <scope>NUCLEOTIDE SEQUENCE [LARGE SCALE GENOMIC DNA]</scope>
    <source>
        <strain evidence="2 3">RL271</strain>
    </source>
</reference>
<sequence length="60" mass="6134">MGETANTEGRKDNAALPPGDRPGLVSAKDTVKTGKAEQRSAGPDGPDAAEVGDTFKQPKP</sequence>
<feature type="compositionally biased region" description="Basic and acidic residues" evidence="1">
    <location>
        <begin position="29"/>
        <end position="38"/>
    </location>
</feature>
<keyword evidence="3" id="KW-1185">Reference proteome</keyword>
<proteinExistence type="predicted"/>
<protein>
    <submittedName>
        <fullName evidence="2">Uncharacterized protein</fullName>
    </submittedName>
</protein>
<accession>A0ABY4ZR92</accession>